<name>A0A1X1Y6I2_9MYCO</name>
<feature type="compositionally biased region" description="Basic and acidic residues" evidence="7">
    <location>
        <begin position="1"/>
        <end position="14"/>
    </location>
</feature>
<keyword evidence="5" id="KW-0564">Palmitate</keyword>
<dbReference type="Proteomes" id="UP000193487">
    <property type="component" value="Unassembled WGS sequence"/>
</dbReference>
<sequence>MKEPYKPTDPREATKAAATLNTLPSLEATQIQLKTTIEQIATAATAIVPTLAWHWLDEPSRGGCSPPYEQSDGELVLMPKYVSDTPIPEENWKPVFEIARDAAAKLGATTIEVFRDAPGNHDVEFFNETGTNIRLGSQKAALISGSTGCRLPREKK</sequence>
<keyword evidence="3" id="KW-0732">Signal</keyword>
<evidence type="ECO:0000313" key="8">
    <source>
        <dbReference type="EMBL" id="ORW06611.1"/>
    </source>
</evidence>
<protein>
    <recommendedName>
        <fullName evidence="10">Lipoprotein LppV</fullName>
    </recommendedName>
</protein>
<dbReference type="Pfam" id="PF16708">
    <property type="entry name" value="LppA"/>
    <property type="match status" value="1"/>
</dbReference>
<dbReference type="GO" id="GO:0005886">
    <property type="term" value="C:plasma membrane"/>
    <property type="evidence" value="ECO:0007669"/>
    <property type="project" value="UniProtKB-SubCell"/>
</dbReference>
<evidence type="ECO:0000256" key="5">
    <source>
        <dbReference type="ARBA" id="ARBA00023139"/>
    </source>
</evidence>
<dbReference type="OrthoDB" id="4728153at2"/>
<keyword evidence="4" id="KW-0472">Membrane</keyword>
<evidence type="ECO:0000313" key="9">
    <source>
        <dbReference type="Proteomes" id="UP000193487"/>
    </source>
</evidence>
<comment type="subcellular location">
    <subcellularLocation>
        <location evidence="1">Cell membrane</location>
        <topology evidence="1">Lipid-anchor</topology>
    </subcellularLocation>
</comment>
<comment type="caution">
    <text evidence="8">The sequence shown here is derived from an EMBL/GenBank/DDBJ whole genome shotgun (WGS) entry which is preliminary data.</text>
</comment>
<keyword evidence="6" id="KW-0449">Lipoprotein</keyword>
<dbReference type="EMBL" id="LQPE01000057">
    <property type="protein sequence ID" value="ORW06611.1"/>
    <property type="molecule type" value="Genomic_DNA"/>
</dbReference>
<evidence type="ECO:0000256" key="4">
    <source>
        <dbReference type="ARBA" id="ARBA00023136"/>
    </source>
</evidence>
<dbReference type="AlphaFoldDB" id="A0A1X1Y6I2"/>
<accession>A0A1X1Y6I2</accession>
<evidence type="ECO:0000256" key="7">
    <source>
        <dbReference type="SAM" id="MobiDB-lite"/>
    </source>
</evidence>
<evidence type="ECO:0008006" key="10">
    <source>
        <dbReference type="Google" id="ProtNLM"/>
    </source>
</evidence>
<organism evidence="8 9">
    <name type="scientific">Mycobacterium kyorinense</name>
    <dbReference type="NCBI Taxonomy" id="487514"/>
    <lineage>
        <taxon>Bacteria</taxon>
        <taxon>Bacillati</taxon>
        <taxon>Actinomycetota</taxon>
        <taxon>Actinomycetes</taxon>
        <taxon>Mycobacteriales</taxon>
        <taxon>Mycobacteriaceae</taxon>
        <taxon>Mycobacterium</taxon>
    </lineage>
</organism>
<dbReference type="RefSeq" id="WP_052425550.1">
    <property type="nucleotide sequence ID" value="NZ_BBKA01000039.1"/>
</dbReference>
<keyword evidence="2" id="KW-1003">Cell membrane</keyword>
<feature type="region of interest" description="Disordered" evidence="7">
    <location>
        <begin position="1"/>
        <end position="20"/>
    </location>
</feature>
<reference evidence="8 9" key="1">
    <citation type="submission" date="2016-01" db="EMBL/GenBank/DDBJ databases">
        <title>The new phylogeny of the genus Mycobacterium.</title>
        <authorList>
            <person name="Tarcisio F."/>
            <person name="Conor M."/>
            <person name="Antonella G."/>
            <person name="Elisabetta G."/>
            <person name="Giulia F.S."/>
            <person name="Sara T."/>
            <person name="Anna F."/>
            <person name="Clotilde B."/>
            <person name="Roberto B."/>
            <person name="Veronica D.S."/>
            <person name="Fabio R."/>
            <person name="Monica P."/>
            <person name="Olivier J."/>
            <person name="Enrico T."/>
            <person name="Nicola S."/>
        </authorList>
    </citation>
    <scope>NUCLEOTIDE SEQUENCE [LARGE SCALE GENOMIC DNA]</scope>
    <source>
        <strain evidence="8 9">DSM 45166</strain>
    </source>
</reference>
<evidence type="ECO:0000256" key="2">
    <source>
        <dbReference type="ARBA" id="ARBA00022475"/>
    </source>
</evidence>
<gene>
    <name evidence="8" type="ORF">AWC14_01490</name>
</gene>
<dbReference type="InterPro" id="IPR032018">
    <property type="entry name" value="LppA/LppB/LprP"/>
</dbReference>
<proteinExistence type="predicted"/>
<dbReference type="Gene3D" id="3.30.2030.20">
    <property type="match status" value="1"/>
</dbReference>
<evidence type="ECO:0000256" key="1">
    <source>
        <dbReference type="ARBA" id="ARBA00004193"/>
    </source>
</evidence>
<keyword evidence="9" id="KW-1185">Reference proteome</keyword>
<evidence type="ECO:0000256" key="6">
    <source>
        <dbReference type="ARBA" id="ARBA00023288"/>
    </source>
</evidence>
<evidence type="ECO:0000256" key="3">
    <source>
        <dbReference type="ARBA" id="ARBA00022729"/>
    </source>
</evidence>